<dbReference type="CDD" id="cd16442">
    <property type="entry name" value="BPL"/>
    <property type="match status" value="1"/>
</dbReference>
<dbReference type="Pfam" id="PF03099">
    <property type="entry name" value="BPL_LplA_LipB"/>
    <property type="match status" value="1"/>
</dbReference>
<feature type="domain" description="BPL/LPL catalytic" evidence="6">
    <location>
        <begin position="8"/>
        <end position="202"/>
    </location>
</feature>
<dbReference type="AlphaFoldDB" id="A0A6J4IEM2"/>
<dbReference type="GO" id="GO:0005737">
    <property type="term" value="C:cytoplasm"/>
    <property type="evidence" value="ECO:0007669"/>
    <property type="project" value="TreeGrafter"/>
</dbReference>
<dbReference type="PANTHER" id="PTHR12835:SF5">
    <property type="entry name" value="BIOTIN--PROTEIN LIGASE"/>
    <property type="match status" value="1"/>
</dbReference>
<dbReference type="GO" id="GO:0005524">
    <property type="term" value="F:ATP binding"/>
    <property type="evidence" value="ECO:0007669"/>
    <property type="project" value="UniProtKB-KW"/>
</dbReference>
<dbReference type="InterPro" id="IPR003142">
    <property type="entry name" value="BPL_C"/>
</dbReference>
<protein>
    <recommendedName>
        <fullName evidence="5">biotin--[biotin carboxyl-carrier protein] ligase</fullName>
        <ecNumber evidence="5">6.3.4.15</ecNumber>
    </recommendedName>
</protein>
<dbReference type="InterPro" id="IPR045864">
    <property type="entry name" value="aa-tRNA-synth_II/BPL/LPL"/>
</dbReference>
<evidence type="ECO:0000256" key="5">
    <source>
        <dbReference type="ARBA" id="ARBA00024227"/>
    </source>
</evidence>
<evidence type="ECO:0000256" key="1">
    <source>
        <dbReference type="ARBA" id="ARBA00022598"/>
    </source>
</evidence>
<accession>A0A6J4IEM2</accession>
<dbReference type="EMBL" id="CADCTC010000122">
    <property type="protein sequence ID" value="CAA9249932.1"/>
    <property type="molecule type" value="Genomic_DNA"/>
</dbReference>
<dbReference type="PROSITE" id="PS51733">
    <property type="entry name" value="BPL_LPL_CATALYTIC"/>
    <property type="match status" value="1"/>
</dbReference>
<keyword evidence="3" id="KW-0067">ATP-binding</keyword>
<dbReference type="InterPro" id="IPR008988">
    <property type="entry name" value="Transcriptional_repressor_C"/>
</dbReference>
<evidence type="ECO:0000256" key="4">
    <source>
        <dbReference type="ARBA" id="ARBA00023267"/>
    </source>
</evidence>
<dbReference type="GO" id="GO:0004077">
    <property type="term" value="F:biotin--[biotin carboxyl-carrier protein] ligase activity"/>
    <property type="evidence" value="ECO:0007669"/>
    <property type="project" value="UniProtKB-EC"/>
</dbReference>
<dbReference type="SUPFAM" id="SSF50037">
    <property type="entry name" value="C-terminal domain of transcriptional repressors"/>
    <property type="match status" value="1"/>
</dbReference>
<dbReference type="Gene3D" id="2.30.30.100">
    <property type="match status" value="1"/>
</dbReference>
<dbReference type="PANTHER" id="PTHR12835">
    <property type="entry name" value="BIOTIN PROTEIN LIGASE"/>
    <property type="match status" value="1"/>
</dbReference>
<keyword evidence="4" id="KW-0092">Biotin</keyword>
<name>A0A6J4IEM2_9CHLR</name>
<sequence length="270" mass="28264">MANRLDWQSIAGAVRGQRIGRRIVYLETTGSTNDDARRLAVAGEAEGTVVLADEQTAGRGRSGKSRWLTPAGTSVALSVFLRPPLPPDRLPLLSMLAGVAVVQAVHASTGVRCRLKWPNDVMVGDLKLGGILVETALAGAVVAYAIAGVGLNGNVGAASLGPFPDTALRPTSLQDQAGSPVSREAVVTALLQSLDPLYEDLLGGRHAIIRERYVASLDTLGRRVVVLDLSGGRAEGIAEDIAESGALIVRLPDATRREFAHGEVTVRPAS</sequence>
<keyword evidence="1" id="KW-0436">Ligase</keyword>
<keyword evidence="2" id="KW-0547">Nucleotide-binding</keyword>
<evidence type="ECO:0000259" key="6">
    <source>
        <dbReference type="PROSITE" id="PS51733"/>
    </source>
</evidence>
<evidence type="ECO:0000313" key="7">
    <source>
        <dbReference type="EMBL" id="CAA9249932.1"/>
    </source>
</evidence>
<dbReference type="InterPro" id="IPR004408">
    <property type="entry name" value="Biotin_CoA_COase_ligase"/>
</dbReference>
<dbReference type="Pfam" id="PF02237">
    <property type="entry name" value="BPL_C"/>
    <property type="match status" value="1"/>
</dbReference>
<evidence type="ECO:0000256" key="3">
    <source>
        <dbReference type="ARBA" id="ARBA00022840"/>
    </source>
</evidence>
<dbReference type="EC" id="6.3.4.15" evidence="5"/>
<dbReference type="Gene3D" id="3.30.930.10">
    <property type="entry name" value="Bira Bifunctional Protein, Domain 2"/>
    <property type="match status" value="1"/>
</dbReference>
<organism evidence="7">
    <name type="scientific">uncultured Chloroflexota bacterium</name>
    <dbReference type="NCBI Taxonomy" id="166587"/>
    <lineage>
        <taxon>Bacteria</taxon>
        <taxon>Bacillati</taxon>
        <taxon>Chloroflexota</taxon>
        <taxon>environmental samples</taxon>
    </lineage>
</organism>
<dbReference type="SUPFAM" id="SSF55681">
    <property type="entry name" value="Class II aaRS and biotin synthetases"/>
    <property type="match status" value="1"/>
</dbReference>
<reference evidence="7" key="1">
    <citation type="submission" date="2020-02" db="EMBL/GenBank/DDBJ databases">
        <authorList>
            <person name="Meier V. D."/>
        </authorList>
    </citation>
    <scope>NUCLEOTIDE SEQUENCE</scope>
    <source>
        <strain evidence="7">AVDCRST_MAG77</strain>
    </source>
</reference>
<dbReference type="NCBIfam" id="TIGR00121">
    <property type="entry name" value="birA_ligase"/>
    <property type="match status" value="1"/>
</dbReference>
<evidence type="ECO:0000256" key="2">
    <source>
        <dbReference type="ARBA" id="ARBA00022741"/>
    </source>
</evidence>
<dbReference type="InterPro" id="IPR004143">
    <property type="entry name" value="BPL_LPL_catalytic"/>
</dbReference>
<proteinExistence type="predicted"/>
<gene>
    <name evidence="7" type="ORF">AVDCRST_MAG77-2126</name>
</gene>